<dbReference type="HOGENOM" id="CLU_145725_0_0_1"/>
<dbReference type="PROSITE" id="PS51473">
    <property type="entry name" value="GNK2"/>
    <property type="match status" value="1"/>
</dbReference>
<dbReference type="PaxDb" id="4113-PGSC0003DMT400035755"/>
<sequence length="109" mass="12393">MNKFYMWNVRVVKNPKYFNAKTKELLGNLAANAYKTSNLYATGEMEIEENKKLYGLVQCTRDLSNEDCKKCLDGIINELPSCCDGKEGGRVISGSCNFIYEIYPFINTP</sequence>
<dbReference type="eggNOG" id="ENOG502QPWH">
    <property type="taxonomic scope" value="Eukaryota"/>
</dbReference>
<keyword evidence="2" id="KW-0964">Secreted</keyword>
<dbReference type="Gene3D" id="3.30.430.20">
    <property type="entry name" value="Gnk2 domain, C-X8-C-X2-C motif"/>
    <property type="match status" value="1"/>
</dbReference>
<dbReference type="EnsemblPlants" id="PGSC0003DMT400035755">
    <property type="protein sequence ID" value="PGSC0003DMT400035755"/>
    <property type="gene ID" value="PGSC0003DMG400013756"/>
</dbReference>
<keyword evidence="4" id="KW-0677">Repeat</keyword>
<dbReference type="InterPro" id="IPR050581">
    <property type="entry name" value="CRR_secretory_protein"/>
</dbReference>
<protein>
    <submittedName>
        <fullName evidence="7">DUF26 domain-containing protein 2</fullName>
    </submittedName>
</protein>
<evidence type="ECO:0000256" key="1">
    <source>
        <dbReference type="ARBA" id="ARBA00004613"/>
    </source>
</evidence>
<reference evidence="8" key="1">
    <citation type="journal article" date="2011" name="Nature">
        <title>Genome sequence and analysis of the tuber crop potato.</title>
        <authorList>
            <consortium name="The Potato Genome Sequencing Consortium"/>
        </authorList>
    </citation>
    <scope>NUCLEOTIDE SEQUENCE [LARGE SCALE GENOMIC DNA]</scope>
    <source>
        <strain evidence="8">cv. DM1-3 516 R44</strain>
    </source>
</reference>
<dbReference type="InParanoid" id="M1B2S8"/>
<dbReference type="CDD" id="cd23509">
    <property type="entry name" value="Gnk2-like"/>
    <property type="match status" value="1"/>
</dbReference>
<keyword evidence="8" id="KW-1185">Reference proteome</keyword>
<dbReference type="Pfam" id="PF01657">
    <property type="entry name" value="Stress-antifung"/>
    <property type="match status" value="1"/>
</dbReference>
<evidence type="ECO:0000256" key="3">
    <source>
        <dbReference type="ARBA" id="ARBA00022729"/>
    </source>
</evidence>
<comment type="similarity">
    <text evidence="5">Belongs to the cysteine-rich repeat secretory protein family.</text>
</comment>
<keyword evidence="3" id="KW-0732">Signal</keyword>
<dbReference type="InterPro" id="IPR038408">
    <property type="entry name" value="GNK2_sf"/>
</dbReference>
<dbReference type="OMA" id="NEIHASH"/>
<dbReference type="GO" id="GO:0005576">
    <property type="term" value="C:extracellular region"/>
    <property type="evidence" value="ECO:0007669"/>
    <property type="project" value="UniProtKB-SubCell"/>
</dbReference>
<dbReference type="FunFam" id="3.30.430.20:FF:000002">
    <property type="entry name" value="Cysteine-rich receptor-like protein kinase 10"/>
    <property type="match status" value="1"/>
</dbReference>
<evidence type="ECO:0000313" key="7">
    <source>
        <dbReference type="EnsemblPlants" id="PGSC0003DMT400035755"/>
    </source>
</evidence>
<feature type="domain" description="Gnk2-homologous" evidence="6">
    <location>
        <begin position="1"/>
        <end position="105"/>
    </location>
</feature>
<evidence type="ECO:0000256" key="2">
    <source>
        <dbReference type="ARBA" id="ARBA00022525"/>
    </source>
</evidence>
<dbReference type="Gramene" id="PGSC0003DMT400035755">
    <property type="protein sequence ID" value="PGSC0003DMT400035755"/>
    <property type="gene ID" value="PGSC0003DMG400013756"/>
</dbReference>
<proteinExistence type="inferred from homology"/>
<dbReference type="InterPro" id="IPR002902">
    <property type="entry name" value="GNK2"/>
</dbReference>
<accession>M1B2S8</accession>
<name>M1B2S8_SOLTU</name>
<dbReference type="Proteomes" id="UP000011115">
    <property type="component" value="Unassembled WGS sequence"/>
</dbReference>
<dbReference type="SMR" id="M1B2S8"/>
<evidence type="ECO:0000256" key="4">
    <source>
        <dbReference type="ARBA" id="ARBA00022737"/>
    </source>
</evidence>
<comment type="subcellular location">
    <subcellularLocation>
        <location evidence="1">Secreted</location>
    </subcellularLocation>
</comment>
<evidence type="ECO:0000259" key="6">
    <source>
        <dbReference type="PROSITE" id="PS51473"/>
    </source>
</evidence>
<evidence type="ECO:0000256" key="5">
    <source>
        <dbReference type="ARBA" id="ARBA00038515"/>
    </source>
</evidence>
<reference evidence="7" key="2">
    <citation type="submission" date="2015-06" db="UniProtKB">
        <authorList>
            <consortium name="EnsemblPlants"/>
        </authorList>
    </citation>
    <scope>IDENTIFICATION</scope>
    <source>
        <strain evidence="7">DM1-3 516 R44</strain>
    </source>
</reference>
<organism evidence="7 8">
    <name type="scientific">Solanum tuberosum</name>
    <name type="common">Potato</name>
    <dbReference type="NCBI Taxonomy" id="4113"/>
    <lineage>
        <taxon>Eukaryota</taxon>
        <taxon>Viridiplantae</taxon>
        <taxon>Streptophyta</taxon>
        <taxon>Embryophyta</taxon>
        <taxon>Tracheophyta</taxon>
        <taxon>Spermatophyta</taxon>
        <taxon>Magnoliopsida</taxon>
        <taxon>eudicotyledons</taxon>
        <taxon>Gunneridae</taxon>
        <taxon>Pentapetalae</taxon>
        <taxon>asterids</taxon>
        <taxon>lamiids</taxon>
        <taxon>Solanales</taxon>
        <taxon>Solanaceae</taxon>
        <taxon>Solanoideae</taxon>
        <taxon>Solaneae</taxon>
        <taxon>Solanum</taxon>
    </lineage>
</organism>
<dbReference type="PANTHER" id="PTHR32411:SF43">
    <property type="entry name" value="CYSTEINE-RICH REPEAT SECRETORY PROTEIN 38"/>
    <property type="match status" value="1"/>
</dbReference>
<dbReference type="AlphaFoldDB" id="M1B2S8"/>
<evidence type="ECO:0000313" key="8">
    <source>
        <dbReference type="Proteomes" id="UP000011115"/>
    </source>
</evidence>
<dbReference type="PANTHER" id="PTHR32411">
    <property type="entry name" value="CYSTEINE-RICH REPEAT SECRETORY PROTEIN 38-RELATED"/>
    <property type="match status" value="1"/>
</dbReference>